<proteinExistence type="predicted"/>
<reference evidence="1 2" key="1">
    <citation type="journal article" date="2024" name="BMC Biol.">
        <title>Comparative genomics of Ascetosporea gives new insight into the evolutionary basis for animal parasitism in Rhizaria.</title>
        <authorList>
            <person name="Hiltunen Thoren M."/>
            <person name="Onut-Brannstrom I."/>
            <person name="Alfjorden A."/>
            <person name="Peckova H."/>
            <person name="Swords F."/>
            <person name="Hooper C."/>
            <person name="Holzer A.S."/>
            <person name="Bass D."/>
            <person name="Burki F."/>
        </authorList>
    </citation>
    <scope>NUCLEOTIDE SEQUENCE [LARGE SCALE GENOMIC DNA]</scope>
    <source>
        <strain evidence="1">20-A016</strain>
    </source>
</reference>
<dbReference type="EMBL" id="JBDODL010001228">
    <property type="protein sequence ID" value="MES1921302.1"/>
    <property type="molecule type" value="Genomic_DNA"/>
</dbReference>
<dbReference type="Proteomes" id="UP001439008">
    <property type="component" value="Unassembled WGS sequence"/>
</dbReference>
<evidence type="ECO:0000313" key="2">
    <source>
        <dbReference type="Proteomes" id="UP001439008"/>
    </source>
</evidence>
<evidence type="ECO:0000313" key="1">
    <source>
        <dbReference type="EMBL" id="MES1921302.1"/>
    </source>
</evidence>
<comment type="caution">
    <text evidence="1">The sequence shown here is derived from an EMBL/GenBank/DDBJ whole genome shotgun (WGS) entry which is preliminary data.</text>
</comment>
<keyword evidence="2" id="KW-1185">Reference proteome</keyword>
<organism evidence="1 2">
    <name type="scientific">Bonamia ostreae</name>
    <dbReference type="NCBI Taxonomy" id="126728"/>
    <lineage>
        <taxon>Eukaryota</taxon>
        <taxon>Sar</taxon>
        <taxon>Rhizaria</taxon>
        <taxon>Endomyxa</taxon>
        <taxon>Ascetosporea</taxon>
        <taxon>Haplosporida</taxon>
        <taxon>Bonamia</taxon>
    </lineage>
</organism>
<sequence length="111" mass="13147">MVCTKCQKKLSTIVVPDTWKEGSRNSEKVSHRGKKPGQTVKLNMLKRSKEFLHKIKKAKFKKEILSHLQALCPPRKILLCFLRLQKWDLFHVWQEDTKHQNLQTNNALKHF</sequence>
<name>A0ABV2ANR3_9EUKA</name>
<protein>
    <recommendedName>
        <fullName evidence="3">Cysteine-rich PDZ-binding protein</fullName>
    </recommendedName>
</protein>
<accession>A0ABV2ANR3</accession>
<gene>
    <name evidence="1" type="ORF">MHBO_002848</name>
</gene>
<evidence type="ECO:0008006" key="3">
    <source>
        <dbReference type="Google" id="ProtNLM"/>
    </source>
</evidence>